<reference evidence="1" key="1">
    <citation type="submission" date="2019-11" db="EMBL/GenBank/DDBJ databases">
        <authorList>
            <person name="Li J."/>
            <person name="Zhang X."/>
        </authorList>
    </citation>
    <scope>NUCLEOTIDE SEQUENCE</scope>
</reference>
<name>A0A8E3UYU9_9CAUD</name>
<sequence length="49" mass="5694">MEEKRYVVEFTEGELNQVMECIKQAWADGFEDKDLESAGSKIIDRLNDL</sequence>
<dbReference type="EMBL" id="MN737551">
    <property type="protein sequence ID" value="QGZ15002.1"/>
    <property type="molecule type" value="Genomic_DNA"/>
</dbReference>
<keyword evidence="2" id="KW-1185">Reference proteome</keyword>
<organism evidence="1 2">
    <name type="scientific">Salmonella phage LPSTLL</name>
    <dbReference type="NCBI Taxonomy" id="3071280"/>
    <lineage>
        <taxon>Viruses</taxon>
        <taxon>Duplodnaviria</taxon>
        <taxon>Heunggongvirae</taxon>
        <taxon>Uroviricota</taxon>
        <taxon>Caudoviricetes</taxon>
        <taxon>Segzyvirus</taxon>
        <taxon>Segzyvirus LPSTLL</taxon>
    </lineage>
</organism>
<accession>A0A8E3UYU9</accession>
<proteinExistence type="predicted"/>
<gene>
    <name evidence="1" type="ORF">vBSalSLPSTLL_orf00044</name>
</gene>
<evidence type="ECO:0000313" key="2">
    <source>
        <dbReference type="Proteomes" id="UP000676942"/>
    </source>
</evidence>
<evidence type="ECO:0000313" key="1">
    <source>
        <dbReference type="EMBL" id="QGZ15002.1"/>
    </source>
</evidence>
<protein>
    <submittedName>
        <fullName evidence="1">Uncharacterized protein</fullName>
    </submittedName>
</protein>
<dbReference type="Proteomes" id="UP000676942">
    <property type="component" value="Segment"/>
</dbReference>